<accession>A0ABY5VV76</accession>
<feature type="domain" description="HTH gntR-type" evidence="4">
    <location>
        <begin position="8"/>
        <end position="76"/>
    </location>
</feature>
<dbReference type="EMBL" id="CP073720">
    <property type="protein sequence ID" value="UWP81682.1"/>
    <property type="molecule type" value="Genomic_DNA"/>
</dbReference>
<dbReference type="InterPro" id="IPR028978">
    <property type="entry name" value="Chorismate_lyase_/UTRA_dom_sf"/>
</dbReference>
<gene>
    <name evidence="5" type="ORF">Dfulv_42335</name>
</gene>
<dbReference type="CDD" id="cd07377">
    <property type="entry name" value="WHTH_GntR"/>
    <property type="match status" value="1"/>
</dbReference>
<evidence type="ECO:0000313" key="5">
    <source>
        <dbReference type="EMBL" id="UWP81682.1"/>
    </source>
</evidence>
<dbReference type="PROSITE" id="PS50949">
    <property type="entry name" value="HTH_GNTR"/>
    <property type="match status" value="1"/>
</dbReference>
<dbReference type="InterPro" id="IPR050679">
    <property type="entry name" value="Bact_HTH_transcr_reg"/>
</dbReference>
<proteinExistence type="predicted"/>
<keyword evidence="1" id="KW-0805">Transcription regulation</keyword>
<reference evidence="5" key="1">
    <citation type="submission" date="2021-04" db="EMBL/GenBank/DDBJ databases">
        <authorList>
            <person name="Hartkoorn R.C."/>
            <person name="Beaudoing E."/>
            <person name="Hot D."/>
        </authorList>
    </citation>
    <scope>NUCLEOTIDE SEQUENCE</scope>
    <source>
        <strain evidence="5">NRRL B-16292</strain>
    </source>
</reference>
<evidence type="ECO:0000256" key="3">
    <source>
        <dbReference type="ARBA" id="ARBA00023163"/>
    </source>
</evidence>
<dbReference type="SUPFAM" id="SSF64288">
    <property type="entry name" value="Chorismate lyase-like"/>
    <property type="match status" value="1"/>
</dbReference>
<keyword evidence="3" id="KW-0804">Transcription</keyword>
<dbReference type="InterPro" id="IPR036388">
    <property type="entry name" value="WH-like_DNA-bd_sf"/>
</dbReference>
<dbReference type="Pfam" id="PF07702">
    <property type="entry name" value="UTRA"/>
    <property type="match status" value="1"/>
</dbReference>
<dbReference type="Pfam" id="PF00392">
    <property type="entry name" value="GntR"/>
    <property type="match status" value="1"/>
</dbReference>
<dbReference type="PRINTS" id="PR00035">
    <property type="entry name" value="HTHGNTR"/>
</dbReference>
<dbReference type="PANTHER" id="PTHR44846">
    <property type="entry name" value="MANNOSYL-D-GLYCERATE TRANSPORT/METABOLISM SYSTEM REPRESSOR MNGR-RELATED"/>
    <property type="match status" value="1"/>
</dbReference>
<reference evidence="5" key="2">
    <citation type="submission" date="2022-09" db="EMBL/GenBank/DDBJ databases">
        <title>Biosynthetic gene clusters of Dactylosporangioum fulvum.</title>
        <authorList>
            <person name="Caradec T."/>
        </authorList>
    </citation>
    <scope>NUCLEOTIDE SEQUENCE</scope>
    <source>
        <strain evidence="5">NRRL B-16292</strain>
    </source>
</reference>
<dbReference type="RefSeq" id="WP_259859451.1">
    <property type="nucleotide sequence ID" value="NZ_BAAAST010000143.1"/>
</dbReference>
<dbReference type="Gene3D" id="3.40.1410.10">
    <property type="entry name" value="Chorismate lyase-like"/>
    <property type="match status" value="1"/>
</dbReference>
<dbReference type="Gene3D" id="1.10.10.10">
    <property type="entry name" value="Winged helix-like DNA-binding domain superfamily/Winged helix DNA-binding domain"/>
    <property type="match status" value="1"/>
</dbReference>
<keyword evidence="6" id="KW-1185">Reference proteome</keyword>
<dbReference type="SUPFAM" id="SSF46785">
    <property type="entry name" value="Winged helix' DNA-binding domain"/>
    <property type="match status" value="1"/>
</dbReference>
<dbReference type="InterPro" id="IPR011663">
    <property type="entry name" value="UTRA"/>
</dbReference>
<organism evidence="5 6">
    <name type="scientific">Dactylosporangium fulvum</name>
    <dbReference type="NCBI Taxonomy" id="53359"/>
    <lineage>
        <taxon>Bacteria</taxon>
        <taxon>Bacillati</taxon>
        <taxon>Actinomycetota</taxon>
        <taxon>Actinomycetes</taxon>
        <taxon>Micromonosporales</taxon>
        <taxon>Micromonosporaceae</taxon>
        <taxon>Dactylosporangium</taxon>
    </lineage>
</organism>
<dbReference type="SMART" id="SM00345">
    <property type="entry name" value="HTH_GNTR"/>
    <property type="match status" value="1"/>
</dbReference>
<evidence type="ECO:0000256" key="1">
    <source>
        <dbReference type="ARBA" id="ARBA00023015"/>
    </source>
</evidence>
<keyword evidence="2" id="KW-0238">DNA-binding</keyword>
<dbReference type="InterPro" id="IPR000524">
    <property type="entry name" value="Tscrpt_reg_HTH_GntR"/>
</dbReference>
<sequence>MLNLEPRTPKYVRVLNTLRQRIEGGTYKPGAALPSENQLAAEFDVSRPTVLKALAYLKQDGWIESQQGKANFVRGKPTARRTVPPHAHGALHLDEVAETELLAVAPVLADRRVASILAVPEGTPVFQRKRRTTAEEGAVDLVTVWLPIDVAAGSDATKPEPIAGSLLDHLAQRKSVRGDYAVEWTSARRPTVEEAQLLDISADEPVLAVTIAVHTARGDLVLAVDVVLPGNRHEIEDTYPLS</sequence>
<protein>
    <submittedName>
        <fullName evidence="5">GntR family transcriptional regulator</fullName>
    </submittedName>
</protein>
<dbReference type="InterPro" id="IPR036390">
    <property type="entry name" value="WH_DNA-bd_sf"/>
</dbReference>
<dbReference type="SMART" id="SM00866">
    <property type="entry name" value="UTRA"/>
    <property type="match status" value="1"/>
</dbReference>
<evidence type="ECO:0000259" key="4">
    <source>
        <dbReference type="PROSITE" id="PS50949"/>
    </source>
</evidence>
<evidence type="ECO:0000256" key="2">
    <source>
        <dbReference type="ARBA" id="ARBA00023125"/>
    </source>
</evidence>
<dbReference type="Proteomes" id="UP001059617">
    <property type="component" value="Chromosome"/>
</dbReference>
<name>A0ABY5VV76_9ACTN</name>
<dbReference type="PANTHER" id="PTHR44846:SF17">
    <property type="entry name" value="GNTR-FAMILY TRANSCRIPTIONAL REGULATOR"/>
    <property type="match status" value="1"/>
</dbReference>
<evidence type="ECO:0000313" key="6">
    <source>
        <dbReference type="Proteomes" id="UP001059617"/>
    </source>
</evidence>